<feature type="transmembrane region" description="Helical" evidence="1">
    <location>
        <begin position="17"/>
        <end position="41"/>
    </location>
</feature>
<feature type="transmembrane region" description="Helical" evidence="1">
    <location>
        <begin position="102"/>
        <end position="133"/>
    </location>
</feature>
<dbReference type="InterPro" id="IPR032333">
    <property type="entry name" value="DUF4857"/>
</dbReference>
<keyword evidence="1" id="KW-1133">Transmembrane helix</keyword>
<name>A0A178JCE6_9VIBR</name>
<dbReference type="Proteomes" id="UP000094761">
    <property type="component" value="Unassembled WGS sequence"/>
</dbReference>
<organism evidence="3 4">
    <name type="scientific">Vibrio europaeus</name>
    <dbReference type="NCBI Taxonomy" id="300876"/>
    <lineage>
        <taxon>Bacteria</taxon>
        <taxon>Pseudomonadati</taxon>
        <taxon>Pseudomonadota</taxon>
        <taxon>Gammaproteobacteria</taxon>
        <taxon>Vibrionales</taxon>
        <taxon>Vibrionaceae</taxon>
        <taxon>Vibrio</taxon>
        <taxon>Vibrio oreintalis group</taxon>
    </lineage>
</organism>
<dbReference type="Proteomes" id="UP001150001">
    <property type="component" value="Unassembled WGS sequence"/>
</dbReference>
<dbReference type="RefSeq" id="WP_069667653.1">
    <property type="nucleotide sequence ID" value="NZ_JAPFIM010000007.1"/>
</dbReference>
<reference evidence="3 4" key="1">
    <citation type="submission" date="2016-03" db="EMBL/GenBank/DDBJ databases">
        <title>Draft genome sequence of the Vibrio tubiashii subs. europaeus.</title>
        <authorList>
            <person name="Spinard E."/>
            <person name="Dubert J."/>
            <person name="Nelson D.R."/>
            <person name="Barja J.L."/>
        </authorList>
    </citation>
    <scope>NUCLEOTIDE SEQUENCE [LARGE SCALE GENOMIC DNA]</scope>
    <source>
        <strain evidence="4">PP-638</strain>
        <strain evidence="3">PP2-638</strain>
    </source>
</reference>
<protein>
    <submittedName>
        <fullName evidence="2">DUF4857 domain-containing protein</fullName>
    </submittedName>
</protein>
<keyword evidence="5" id="KW-1185">Reference proteome</keyword>
<evidence type="ECO:0000313" key="3">
    <source>
        <dbReference type="EMBL" id="OAM99247.1"/>
    </source>
</evidence>
<comment type="caution">
    <text evidence="3">The sequence shown here is derived from an EMBL/GenBank/DDBJ whole genome shotgun (WGS) entry which is preliminary data.</text>
</comment>
<dbReference type="OrthoDB" id="5906498at2"/>
<keyword evidence="1" id="KW-0812">Transmembrane</keyword>
<dbReference type="EMBL" id="LUAX01000003">
    <property type="protein sequence ID" value="OAM99247.1"/>
    <property type="molecule type" value="Genomic_DNA"/>
</dbReference>
<dbReference type="AlphaFoldDB" id="A0A178JCE6"/>
<evidence type="ECO:0000313" key="2">
    <source>
        <dbReference type="EMBL" id="MDC5742725.1"/>
    </source>
</evidence>
<evidence type="ECO:0000256" key="1">
    <source>
        <dbReference type="SAM" id="Phobius"/>
    </source>
</evidence>
<dbReference type="EMBL" id="JAPFIT010000028">
    <property type="protein sequence ID" value="MDC5742725.1"/>
    <property type="molecule type" value="Genomic_DNA"/>
</dbReference>
<dbReference type="Pfam" id="PF16149">
    <property type="entry name" value="DUF4857"/>
    <property type="match status" value="1"/>
</dbReference>
<sequence length="537" mass="61541">MSAGPIFSKEWLKLRQLAVVMIVLVVVSGGYFIIDLVGQFANIEPESMMWYRYSHLGDKPYWWVMYVFLLVASGVALCQFIPEVLGKRIRILMHLPMSVERVIGAHLVVGGSLVLAINALLVLIVLTAIHHYYPVDIVQASGRELLLGQLPAIAMYLGLISVLVENDWRRKALKLVVAASVVIYTAEARSHWSDVVGIVLLLWLLFPVKDSFLSVKTRRLTSVGYTLSFVLIVSGLLGAISFRVYSQYVTSPAKYYLFYSHILQGYVYQRNAPHHKFYYGTATKEFDKLEFESVLPFVFWKNFDIQGKLPIEVEGKSYNKNTIRRSRMSLQYSPERLTPSSLDLYPLFNPISDKGSIRFPENAFAPNRDGFQIYAAETAQLNKQLSENLNQLAVEHGVQFPIQAVWGKTTNMKPFDWGYFVKDSTGELFNLRRADNQLSLTSVASISGEEIDYLQVSENRHKKFYGYAITKSDNIYLLGYPDYQWIKLDVSNFNRKSMSFQLLADPISYLLRYDDGGKYYAVRFDKQYRRIDDTVFE</sequence>
<evidence type="ECO:0000313" key="5">
    <source>
        <dbReference type="Proteomes" id="UP001150001"/>
    </source>
</evidence>
<feature type="transmembrane region" description="Helical" evidence="1">
    <location>
        <begin position="145"/>
        <end position="164"/>
    </location>
</feature>
<evidence type="ECO:0000313" key="4">
    <source>
        <dbReference type="Proteomes" id="UP000094761"/>
    </source>
</evidence>
<keyword evidence="1" id="KW-0472">Membrane</keyword>
<feature type="transmembrane region" description="Helical" evidence="1">
    <location>
        <begin position="220"/>
        <end position="242"/>
    </location>
</feature>
<gene>
    <name evidence="3" type="ORF">AZ468_12260</name>
    <name evidence="2" type="ORF">OPW20_21965</name>
</gene>
<dbReference type="GeneID" id="78076478"/>
<reference evidence="2" key="2">
    <citation type="submission" date="2022-11" db="EMBL/GenBank/DDBJ databases">
        <title>Role of the vibriolysin VemA secreted by the emergent pathogen Vibrio europaeus in the colonization of Manila clam mucus.</title>
        <authorList>
            <person name="Martinez C."/>
            <person name="Rodriguez S."/>
            <person name="Vences A."/>
            <person name="Barja J.L."/>
            <person name="Toranzo A.E."/>
            <person name="Dubert J."/>
        </authorList>
    </citation>
    <scope>NUCLEOTIDE SEQUENCE</scope>
    <source>
        <strain evidence="2">3454</strain>
    </source>
</reference>
<proteinExistence type="predicted"/>
<feature type="transmembrane region" description="Helical" evidence="1">
    <location>
        <begin position="61"/>
        <end position="81"/>
    </location>
</feature>
<accession>A0A178JCE6</accession>
<feature type="transmembrane region" description="Helical" evidence="1">
    <location>
        <begin position="192"/>
        <end position="208"/>
    </location>
</feature>